<evidence type="ECO:0000313" key="3">
    <source>
        <dbReference type="EMBL" id="MBH9576152.1"/>
    </source>
</evidence>
<dbReference type="SUPFAM" id="SSF53474">
    <property type="entry name" value="alpha/beta-Hydrolases"/>
    <property type="match status" value="1"/>
</dbReference>
<dbReference type="InterPro" id="IPR029058">
    <property type="entry name" value="AB_hydrolase_fold"/>
</dbReference>
<keyword evidence="1 3" id="KW-0378">Hydrolase</keyword>
<dbReference type="Gene3D" id="3.40.50.1820">
    <property type="entry name" value="alpha/beta hydrolase"/>
    <property type="match status" value="1"/>
</dbReference>
<dbReference type="InterPro" id="IPR000383">
    <property type="entry name" value="Xaa-Pro-like_dom"/>
</dbReference>
<evidence type="ECO:0000259" key="2">
    <source>
        <dbReference type="Pfam" id="PF02129"/>
    </source>
</evidence>
<organism evidence="3 4">
    <name type="scientific">Inhella proteolytica</name>
    <dbReference type="NCBI Taxonomy" id="2795029"/>
    <lineage>
        <taxon>Bacteria</taxon>
        <taxon>Pseudomonadati</taxon>
        <taxon>Pseudomonadota</taxon>
        <taxon>Betaproteobacteria</taxon>
        <taxon>Burkholderiales</taxon>
        <taxon>Sphaerotilaceae</taxon>
        <taxon>Inhella</taxon>
    </lineage>
</organism>
<comment type="caution">
    <text evidence="3">The sequence shown here is derived from an EMBL/GenBank/DDBJ whole genome shotgun (WGS) entry which is preliminary data.</text>
</comment>
<dbReference type="Gene3D" id="1.10.10.800">
    <property type="match status" value="1"/>
</dbReference>
<sequence>MQRRELMGYLGAGLLTGRAAAAGVQRRDVRFQSQGLHCAGWYYLPGDHHPGERRPAIAMAPDYGALKEMQLDRVATAFAAAGLAVLLFDYRCTGASEGEPRQSLLWWDQITDYRNALTWLGLQPEVDARRLGAWGTGYSGGHVLQLAAFDRRVQCVVAQTPMTHAWEAFYAELAPKELDQLSAVQAQARAMRMTTGEIELLPIVSGAEGTGVFRQPEARAWYEQAALRAPRWTNRVTLETTEAFAQYEPAAAIARITPTPLLMVVAKDDDITPVGLQLQAFAKAGPPKQLVELAGGHYAPFDAARQAEFLEPQVAWFAKHLPRRG</sequence>
<reference evidence="3" key="1">
    <citation type="submission" date="2020-12" db="EMBL/GenBank/DDBJ databases">
        <title>The genome sequence of Inhella sp. 1Y17.</title>
        <authorList>
            <person name="Liu Y."/>
        </authorList>
    </citation>
    <scope>NUCLEOTIDE SEQUENCE</scope>
    <source>
        <strain evidence="3">1Y17</strain>
    </source>
</reference>
<gene>
    <name evidence="3" type="ORF">I7X39_04450</name>
</gene>
<proteinExistence type="predicted"/>
<keyword evidence="4" id="KW-1185">Reference proteome</keyword>
<evidence type="ECO:0000256" key="1">
    <source>
        <dbReference type="ARBA" id="ARBA00022801"/>
    </source>
</evidence>
<evidence type="ECO:0000313" key="4">
    <source>
        <dbReference type="Proteomes" id="UP000613266"/>
    </source>
</evidence>
<accession>A0A931ND07</accession>
<dbReference type="Pfam" id="PF02129">
    <property type="entry name" value="Peptidase_S15"/>
    <property type="match status" value="1"/>
</dbReference>
<dbReference type="AlphaFoldDB" id="A0A931ND07"/>
<dbReference type="PANTHER" id="PTHR22946:SF9">
    <property type="entry name" value="POLYKETIDE TRANSFERASE AF380"/>
    <property type="match status" value="1"/>
</dbReference>
<name>A0A931ND07_9BURK</name>
<feature type="domain" description="Xaa-Pro dipeptidyl-peptidase-like" evidence="2">
    <location>
        <begin position="43"/>
        <end position="290"/>
    </location>
</feature>
<dbReference type="InterPro" id="IPR050261">
    <property type="entry name" value="FrsA_esterase"/>
</dbReference>
<dbReference type="PANTHER" id="PTHR22946">
    <property type="entry name" value="DIENELACTONE HYDROLASE DOMAIN-CONTAINING PROTEIN-RELATED"/>
    <property type="match status" value="1"/>
</dbReference>
<dbReference type="Proteomes" id="UP000613266">
    <property type="component" value="Unassembled WGS sequence"/>
</dbReference>
<dbReference type="RefSeq" id="WP_198109757.1">
    <property type="nucleotide sequence ID" value="NZ_JAEDAK010000002.1"/>
</dbReference>
<dbReference type="EMBL" id="JAEDAK010000002">
    <property type="protein sequence ID" value="MBH9576152.1"/>
    <property type="molecule type" value="Genomic_DNA"/>
</dbReference>
<protein>
    <submittedName>
        <fullName evidence="3">Alpha/beta fold hydrolase</fullName>
    </submittedName>
</protein>
<dbReference type="GO" id="GO:0052689">
    <property type="term" value="F:carboxylic ester hydrolase activity"/>
    <property type="evidence" value="ECO:0007669"/>
    <property type="project" value="UniProtKB-ARBA"/>
</dbReference>